<dbReference type="InterPro" id="IPR036397">
    <property type="entry name" value="RNaseH_sf"/>
</dbReference>
<reference evidence="7" key="1">
    <citation type="submission" date="2025-08" db="UniProtKB">
        <authorList>
            <consortium name="RefSeq"/>
        </authorList>
    </citation>
    <scope>IDENTIFICATION</scope>
</reference>
<dbReference type="Proteomes" id="UP000694871">
    <property type="component" value="Unplaced"/>
</dbReference>
<protein>
    <submittedName>
        <fullName evidence="7">Apoptosis-enhancing nuclease isoform X1</fullName>
    </submittedName>
</protein>
<dbReference type="PANTHER" id="PTHR12801">
    <property type="entry name" value="RNA EXONUCLEASE REXO1 / RECO3 FAMILY MEMBER-RELATED"/>
    <property type="match status" value="1"/>
</dbReference>
<feature type="signal peptide" evidence="4">
    <location>
        <begin position="1"/>
        <end position="25"/>
    </location>
</feature>
<feature type="compositionally biased region" description="Basic residues" evidence="3">
    <location>
        <begin position="88"/>
        <end position="98"/>
    </location>
</feature>
<evidence type="ECO:0000256" key="1">
    <source>
        <dbReference type="ARBA" id="ARBA00022722"/>
    </source>
</evidence>
<dbReference type="InterPro" id="IPR012337">
    <property type="entry name" value="RNaseH-like_sf"/>
</dbReference>
<dbReference type="PANTHER" id="PTHR12801:SF57">
    <property type="entry name" value="APOPTOSIS-ENHANCING NUCLEASE"/>
    <property type="match status" value="1"/>
</dbReference>
<dbReference type="SMART" id="SM00479">
    <property type="entry name" value="EXOIII"/>
    <property type="match status" value="1"/>
</dbReference>
<evidence type="ECO:0000256" key="3">
    <source>
        <dbReference type="SAM" id="MobiDB-lite"/>
    </source>
</evidence>
<feature type="region of interest" description="Disordered" evidence="3">
    <location>
        <begin position="68"/>
        <end position="98"/>
    </location>
</feature>
<proteinExistence type="predicted"/>
<keyword evidence="1" id="KW-0540">Nuclease</keyword>
<dbReference type="InterPro" id="IPR013520">
    <property type="entry name" value="Ribonucl_H"/>
</dbReference>
<evidence type="ECO:0000313" key="6">
    <source>
        <dbReference type="Proteomes" id="UP000694871"/>
    </source>
</evidence>
<evidence type="ECO:0000256" key="4">
    <source>
        <dbReference type="SAM" id="SignalP"/>
    </source>
</evidence>
<keyword evidence="6" id="KW-1185">Reference proteome</keyword>
<dbReference type="Gene3D" id="3.30.420.10">
    <property type="entry name" value="Ribonuclease H-like superfamily/Ribonuclease H"/>
    <property type="match status" value="1"/>
</dbReference>
<feature type="compositionally biased region" description="Polar residues" evidence="3">
    <location>
        <begin position="370"/>
        <end position="383"/>
    </location>
</feature>
<accession>A0ABM1LBU4</accession>
<feature type="chain" id="PRO_5047002979" evidence="4">
    <location>
        <begin position="26"/>
        <end position="404"/>
    </location>
</feature>
<dbReference type="Pfam" id="PF00929">
    <property type="entry name" value="RNase_T"/>
    <property type="match status" value="1"/>
</dbReference>
<sequence length="404" mass="45355">MTEFTLKDHFLKLLALPLAFIATLSKMRDPTQRMHSSSKHLLGGMNPAKGDRVGSLRVDGQLFNRPRCKWDPGQSLNKAPQGAEAGRQSKKKSRKHQRCMARRMLEWKELLRHTLEEETLCMASDPSKTCQMQGREASQLPMEEVEKKCSTFCPATLVPSPGTAGQCSSSQDLTNVVPFPCSSASDTDSFSYLKPKSKKPVAIDCEMVGTGPAGKVSELARCTVVNYDGDVIYDKYIRPQLPVVDYRTRWSGITWRHLETATPFMTARAEVLQILKDKIVVGHAIHNDFRALKYFHPQAWTRDTSQSPLLRGKGGLPLKASVSLKSLAKKLLHKQIQVSKSGHSSVEDAQASMELYRLVEIQWEKEVTDRLSTSPPSSSPDNCTDNDHYMDDQYWPEDLNLDCK</sequence>
<dbReference type="GeneID" id="107124472"/>
<evidence type="ECO:0000259" key="5">
    <source>
        <dbReference type="SMART" id="SM00479"/>
    </source>
</evidence>
<evidence type="ECO:0000256" key="2">
    <source>
        <dbReference type="ARBA" id="ARBA00022801"/>
    </source>
</evidence>
<evidence type="ECO:0000313" key="7">
    <source>
        <dbReference type="RefSeq" id="XP_015283431.1"/>
    </source>
</evidence>
<dbReference type="RefSeq" id="XP_015283431.1">
    <property type="nucleotide sequence ID" value="XM_015427945.1"/>
</dbReference>
<dbReference type="SUPFAM" id="SSF53098">
    <property type="entry name" value="Ribonuclease H-like"/>
    <property type="match status" value="1"/>
</dbReference>
<name>A0ABM1LBU4_GEKJA</name>
<keyword evidence="4" id="KW-0732">Signal</keyword>
<gene>
    <name evidence="7" type="primary">AEN</name>
</gene>
<keyword evidence="2" id="KW-0378">Hydrolase</keyword>
<organism evidence="6 7">
    <name type="scientific">Gekko japonicus</name>
    <name type="common">Schlegel's Japanese gecko</name>
    <dbReference type="NCBI Taxonomy" id="146911"/>
    <lineage>
        <taxon>Eukaryota</taxon>
        <taxon>Metazoa</taxon>
        <taxon>Chordata</taxon>
        <taxon>Craniata</taxon>
        <taxon>Vertebrata</taxon>
        <taxon>Euteleostomi</taxon>
        <taxon>Lepidosauria</taxon>
        <taxon>Squamata</taxon>
        <taxon>Bifurcata</taxon>
        <taxon>Gekkota</taxon>
        <taxon>Gekkonidae</taxon>
        <taxon>Gekkoninae</taxon>
        <taxon>Gekko</taxon>
    </lineage>
</organism>
<feature type="domain" description="Exonuclease" evidence="5">
    <location>
        <begin position="199"/>
        <end position="365"/>
    </location>
</feature>
<dbReference type="InterPro" id="IPR047021">
    <property type="entry name" value="REXO1/3/4-like"/>
</dbReference>
<feature type="region of interest" description="Disordered" evidence="3">
    <location>
        <begin position="368"/>
        <end position="391"/>
    </location>
</feature>